<dbReference type="InterPro" id="IPR013427">
    <property type="entry name" value="Haem-bd_dom_put"/>
</dbReference>
<dbReference type="SUPFAM" id="SSF48371">
    <property type="entry name" value="ARM repeat"/>
    <property type="match status" value="1"/>
</dbReference>
<evidence type="ECO:0000256" key="2">
    <source>
        <dbReference type="ARBA" id="ARBA00022723"/>
    </source>
</evidence>
<comment type="caution">
    <text evidence="7">The sequence shown here is derived from an EMBL/GenBank/DDBJ whole genome shotgun (WGS) entry which is preliminary data.</text>
</comment>
<evidence type="ECO:0000313" key="7">
    <source>
        <dbReference type="EMBL" id="GGG73849.1"/>
    </source>
</evidence>
<protein>
    <submittedName>
        <fullName evidence="7">Cytochrome c</fullName>
    </submittedName>
</protein>
<evidence type="ECO:0000256" key="5">
    <source>
        <dbReference type="SAM" id="SignalP"/>
    </source>
</evidence>
<name>A0A917M2W9_9SPHI</name>
<keyword evidence="8" id="KW-1185">Reference proteome</keyword>
<evidence type="ECO:0000259" key="6">
    <source>
        <dbReference type="PROSITE" id="PS51007"/>
    </source>
</evidence>
<dbReference type="InterPro" id="IPR009056">
    <property type="entry name" value="Cyt_c-like_dom"/>
</dbReference>
<feature type="domain" description="Cytochrome c" evidence="6">
    <location>
        <begin position="859"/>
        <end position="994"/>
    </location>
</feature>
<dbReference type="PANTHER" id="PTHR33546:SF1">
    <property type="entry name" value="LARGE, MULTIFUNCTIONAL SECRETED PROTEIN"/>
    <property type="match status" value="1"/>
</dbReference>
<reference evidence="7" key="1">
    <citation type="journal article" date="2014" name="Int. J. Syst. Evol. Microbiol.">
        <title>Complete genome sequence of Corynebacterium casei LMG S-19264T (=DSM 44701T), isolated from a smear-ripened cheese.</title>
        <authorList>
            <consortium name="US DOE Joint Genome Institute (JGI-PGF)"/>
            <person name="Walter F."/>
            <person name="Albersmeier A."/>
            <person name="Kalinowski J."/>
            <person name="Ruckert C."/>
        </authorList>
    </citation>
    <scope>NUCLEOTIDE SEQUENCE</scope>
    <source>
        <strain evidence="7">CGMCC 1.12195</strain>
    </source>
</reference>
<feature type="signal peptide" evidence="5">
    <location>
        <begin position="1"/>
        <end position="20"/>
    </location>
</feature>
<dbReference type="Proteomes" id="UP000660862">
    <property type="component" value="Unassembled WGS sequence"/>
</dbReference>
<dbReference type="InterPro" id="IPR011989">
    <property type="entry name" value="ARM-like"/>
</dbReference>
<evidence type="ECO:0000256" key="4">
    <source>
        <dbReference type="PROSITE-ProRule" id="PRU00433"/>
    </source>
</evidence>
<keyword evidence="5" id="KW-0732">Signal</keyword>
<dbReference type="GO" id="GO:0020037">
    <property type="term" value="F:heme binding"/>
    <property type="evidence" value="ECO:0007669"/>
    <property type="project" value="InterPro"/>
</dbReference>
<accession>A0A917M2W9</accession>
<evidence type="ECO:0000256" key="3">
    <source>
        <dbReference type="ARBA" id="ARBA00023004"/>
    </source>
</evidence>
<dbReference type="GO" id="GO:0046872">
    <property type="term" value="F:metal ion binding"/>
    <property type="evidence" value="ECO:0007669"/>
    <property type="project" value="UniProtKB-KW"/>
</dbReference>
<dbReference type="EMBL" id="BMER01000001">
    <property type="protein sequence ID" value="GGG73849.1"/>
    <property type="molecule type" value="Genomic_DNA"/>
</dbReference>
<dbReference type="Gene3D" id="1.25.10.10">
    <property type="entry name" value="Leucine-rich Repeat Variant"/>
    <property type="match status" value="1"/>
</dbReference>
<keyword evidence="2 4" id="KW-0479">Metal-binding</keyword>
<dbReference type="Pfam" id="PF13442">
    <property type="entry name" value="Cytochrome_CBB3"/>
    <property type="match status" value="1"/>
</dbReference>
<dbReference type="InterPro" id="IPR036909">
    <property type="entry name" value="Cyt_c-like_dom_sf"/>
</dbReference>
<evidence type="ECO:0000313" key="8">
    <source>
        <dbReference type="Proteomes" id="UP000660862"/>
    </source>
</evidence>
<feature type="chain" id="PRO_5037736567" evidence="5">
    <location>
        <begin position="21"/>
        <end position="994"/>
    </location>
</feature>
<dbReference type="Gene3D" id="1.10.760.10">
    <property type="entry name" value="Cytochrome c-like domain"/>
    <property type="match status" value="1"/>
</dbReference>
<sequence>MKFRMLRNLYFLLLFLPMAAGSCRKAKIAPPGFELAPGFQIELVASEPLIVDPVAMVIDEYGRLYVVEMPGNPYDESGVGNVKLLADTNGDGRMDKHTVFADSLRMPSGITRWKKGLLVTDPPHVLYLADTDGDGRADVRDTVLAGFDDTNLEYNVNTPIVGLDNWVYLSNGYGSRLGDIHFPAHPDGPRLQGHAARNIVRFKPDARELEMCSGVTQFGQTFDEWGRHFLVNNSNHIYQEVLAARYLLRNPEMSVSGGIESLSDHGDAAEVFPIVENPDHQLLTDVGVFTSACGITAYVGGAFPSGFNEGMVFVAEPVHSLIHVDHLVDNGASFQAGRVHEEKEFLASTDPWFRPVNMYVGPDGALYVVDYYRQIIEGPQWLSEEVRESGDLYNGSDKGRIYRITASGTKPLDWSKNLQLGDASAEELVKMLAHPNGWWRQNAQRLLVDRNREGIGEVAVRNLVALTQSETASLGRLHALWTLEGLGQLDTEHIVKALQDPVAQIREHAIRLAELHLDQHPELVRVLLELRDDTDPKVRFQLLCTLGFLDTPQAGEARQQLLLGDVEDKWIQIAALSAPAAPKDVLLQTFLARFVPAYASLVERLSTMIAADGNPEATFHLIERATALSTGDGADWQVPVLEGLAAGLQNASQPPIQGSGQNLLIRAFLAHPADNVRLASLRVLQQTGIPLDAQTVRALDQAVSMAGDKSLADERRVGAIQFLALGNLAAYEVLLQNLVVSTEPLSVQRAALQLLGGIPGTGVSRYILDQWETLTPGLRGTAIATFMVYPFDESRINLLLDAIEAGKVQRTNLEWYQIVRLMRDTPDEVKKRARALLAENEGQRREIIQRYQAVLNLEGDPKKGQAVFQRSCATCHKLGENGEGIVYGPDLSTVRNWPVANLLEKILDPGRSIAQGYELWMLTLKSGDVKQGIMVAENTSGFTLRYPGGMEEVIGRADVDKAEALSVSAMPPGLEAQITEQEMADLLSYIRRGG</sequence>
<dbReference type="NCBIfam" id="TIGR02604">
    <property type="entry name" value="Piru_Ver_Nterm"/>
    <property type="match status" value="1"/>
</dbReference>
<dbReference type="InterPro" id="IPR011042">
    <property type="entry name" value="6-blade_b-propeller_TolB-like"/>
</dbReference>
<dbReference type="InterPro" id="IPR055557">
    <property type="entry name" value="DUF7133"/>
</dbReference>
<dbReference type="InterPro" id="IPR016024">
    <property type="entry name" value="ARM-type_fold"/>
</dbReference>
<dbReference type="Pfam" id="PF23500">
    <property type="entry name" value="DUF7133"/>
    <property type="match status" value="1"/>
</dbReference>
<reference evidence="7" key="2">
    <citation type="submission" date="2020-09" db="EMBL/GenBank/DDBJ databases">
        <authorList>
            <person name="Sun Q."/>
            <person name="Zhou Y."/>
        </authorList>
    </citation>
    <scope>NUCLEOTIDE SEQUENCE</scope>
    <source>
        <strain evidence="7">CGMCC 1.12195</strain>
    </source>
</reference>
<organism evidence="7 8">
    <name type="scientific">Parapedobacter pyrenivorans</name>
    <dbReference type="NCBI Taxonomy" id="1305674"/>
    <lineage>
        <taxon>Bacteria</taxon>
        <taxon>Pseudomonadati</taxon>
        <taxon>Bacteroidota</taxon>
        <taxon>Sphingobacteriia</taxon>
        <taxon>Sphingobacteriales</taxon>
        <taxon>Sphingobacteriaceae</taxon>
        <taxon>Parapedobacter</taxon>
    </lineage>
</organism>
<proteinExistence type="predicted"/>
<evidence type="ECO:0000256" key="1">
    <source>
        <dbReference type="ARBA" id="ARBA00022617"/>
    </source>
</evidence>
<keyword evidence="3 4" id="KW-0408">Iron</keyword>
<dbReference type="SUPFAM" id="SSF46626">
    <property type="entry name" value="Cytochrome c"/>
    <property type="match status" value="1"/>
</dbReference>
<dbReference type="NCBIfam" id="TIGR02603">
    <property type="entry name" value="CxxCH_TIGR02603"/>
    <property type="match status" value="1"/>
</dbReference>
<dbReference type="InterPro" id="IPR013428">
    <property type="entry name" value="Membrane-bound_put_N"/>
</dbReference>
<dbReference type="AlphaFoldDB" id="A0A917M2W9"/>
<dbReference type="GO" id="GO:0009055">
    <property type="term" value="F:electron transfer activity"/>
    <property type="evidence" value="ECO:0007669"/>
    <property type="project" value="InterPro"/>
</dbReference>
<dbReference type="SUPFAM" id="SSF63829">
    <property type="entry name" value="Calcium-dependent phosphotriesterase"/>
    <property type="match status" value="1"/>
</dbReference>
<dbReference type="PROSITE" id="PS51007">
    <property type="entry name" value="CYTC"/>
    <property type="match status" value="1"/>
</dbReference>
<dbReference type="PANTHER" id="PTHR33546">
    <property type="entry name" value="LARGE, MULTIFUNCTIONAL SECRETED PROTEIN-RELATED"/>
    <property type="match status" value="1"/>
</dbReference>
<dbReference type="Gene3D" id="2.120.10.30">
    <property type="entry name" value="TolB, C-terminal domain"/>
    <property type="match status" value="1"/>
</dbReference>
<dbReference type="PROSITE" id="PS51257">
    <property type="entry name" value="PROKAR_LIPOPROTEIN"/>
    <property type="match status" value="1"/>
</dbReference>
<keyword evidence="1 4" id="KW-0349">Heme</keyword>
<gene>
    <name evidence="7" type="ORF">GCM10007415_01520</name>
</gene>